<comment type="caution">
    <text evidence="1">The sequence shown here is derived from an EMBL/GenBank/DDBJ whole genome shotgun (WGS) entry which is preliminary data.</text>
</comment>
<dbReference type="AlphaFoldDB" id="A0A392W6Y7"/>
<dbReference type="Proteomes" id="UP000265520">
    <property type="component" value="Unassembled WGS sequence"/>
</dbReference>
<evidence type="ECO:0000313" key="1">
    <source>
        <dbReference type="EMBL" id="MCI96404.1"/>
    </source>
</evidence>
<dbReference type="EMBL" id="LXQA011413899">
    <property type="protein sequence ID" value="MCI96404.1"/>
    <property type="molecule type" value="Genomic_DNA"/>
</dbReference>
<organism evidence="1 2">
    <name type="scientific">Trifolium medium</name>
    <dbReference type="NCBI Taxonomy" id="97028"/>
    <lineage>
        <taxon>Eukaryota</taxon>
        <taxon>Viridiplantae</taxon>
        <taxon>Streptophyta</taxon>
        <taxon>Embryophyta</taxon>
        <taxon>Tracheophyta</taxon>
        <taxon>Spermatophyta</taxon>
        <taxon>Magnoliopsida</taxon>
        <taxon>eudicotyledons</taxon>
        <taxon>Gunneridae</taxon>
        <taxon>Pentapetalae</taxon>
        <taxon>rosids</taxon>
        <taxon>fabids</taxon>
        <taxon>Fabales</taxon>
        <taxon>Fabaceae</taxon>
        <taxon>Papilionoideae</taxon>
        <taxon>50 kb inversion clade</taxon>
        <taxon>NPAAA clade</taxon>
        <taxon>Hologalegina</taxon>
        <taxon>IRL clade</taxon>
        <taxon>Trifolieae</taxon>
        <taxon>Trifolium</taxon>
    </lineage>
</organism>
<proteinExistence type="predicted"/>
<accession>A0A392W6Y7</accession>
<name>A0A392W6Y7_9FABA</name>
<keyword evidence="2" id="KW-1185">Reference proteome</keyword>
<feature type="non-terminal residue" evidence="1">
    <location>
        <position position="1"/>
    </location>
</feature>
<reference evidence="1 2" key="1">
    <citation type="journal article" date="2018" name="Front. Plant Sci.">
        <title>Red Clover (Trifolium pratense) and Zigzag Clover (T. medium) - A Picture of Genomic Similarities and Differences.</title>
        <authorList>
            <person name="Dluhosova J."/>
            <person name="Istvanek J."/>
            <person name="Nedelnik J."/>
            <person name="Repkova J."/>
        </authorList>
    </citation>
    <scope>NUCLEOTIDE SEQUENCE [LARGE SCALE GENOMIC DNA]</scope>
    <source>
        <strain evidence="2">cv. 10/8</strain>
        <tissue evidence="1">Leaf</tissue>
    </source>
</reference>
<sequence length="16" mass="1705">RDVKDGLSRMAAAMPS</sequence>
<evidence type="ECO:0000313" key="2">
    <source>
        <dbReference type="Proteomes" id="UP000265520"/>
    </source>
</evidence>
<protein>
    <submittedName>
        <fullName evidence="1">Uncharacterized protein</fullName>
    </submittedName>
</protein>